<dbReference type="InterPro" id="IPR025610">
    <property type="entry name" value="MYC/MYB_N"/>
</dbReference>
<dbReference type="EMBL" id="JAXIOK010000005">
    <property type="protein sequence ID" value="KAK4771186.1"/>
    <property type="molecule type" value="Genomic_DNA"/>
</dbReference>
<dbReference type="Pfam" id="PF14215">
    <property type="entry name" value="bHLH-MYC_N"/>
    <property type="match status" value="2"/>
</dbReference>
<dbReference type="InterPro" id="IPR044170">
    <property type="entry name" value="RSS3-like"/>
</dbReference>
<evidence type="ECO:0000256" key="2">
    <source>
        <dbReference type="ARBA" id="ARBA00023163"/>
    </source>
</evidence>
<feature type="domain" description="Transcription factor MYC/MYB N-terminal" evidence="4">
    <location>
        <begin position="89"/>
        <end position="188"/>
    </location>
</feature>
<evidence type="ECO:0000313" key="6">
    <source>
        <dbReference type="Proteomes" id="UP001345219"/>
    </source>
</evidence>
<keyword evidence="6" id="KW-1185">Reference proteome</keyword>
<dbReference type="Proteomes" id="UP001345219">
    <property type="component" value="Chromosome 24"/>
</dbReference>
<organism evidence="5 6">
    <name type="scientific">Trapa incisa</name>
    <dbReference type="NCBI Taxonomy" id="236973"/>
    <lineage>
        <taxon>Eukaryota</taxon>
        <taxon>Viridiplantae</taxon>
        <taxon>Streptophyta</taxon>
        <taxon>Embryophyta</taxon>
        <taxon>Tracheophyta</taxon>
        <taxon>Spermatophyta</taxon>
        <taxon>Magnoliopsida</taxon>
        <taxon>eudicotyledons</taxon>
        <taxon>Gunneridae</taxon>
        <taxon>Pentapetalae</taxon>
        <taxon>rosids</taxon>
        <taxon>malvids</taxon>
        <taxon>Myrtales</taxon>
        <taxon>Lythraceae</taxon>
        <taxon>Trapa</taxon>
    </lineage>
</organism>
<feature type="domain" description="Transcription factor MYC/MYB N-terminal" evidence="4">
    <location>
        <begin position="19"/>
        <end position="74"/>
    </location>
</feature>
<evidence type="ECO:0000313" key="5">
    <source>
        <dbReference type="EMBL" id="KAK4771186.1"/>
    </source>
</evidence>
<sequence>MVGSGGTDRSKEAVGMMALHEALRGVCLNSDWTYSVFWTIRPRPRVRGGNGCKVGDDNGSLMLMWEDGFCRGRVADCLEEIDGGEDPVRKAFSKMSIQLYNYGEGLMGKVASDKCHKWVFKEPSECEANISNYWQSSFDALPLEWTDQFESGIQTIAVIQAGHGLLQLGSCKIIPEDLHFVLRMRHTFESLGYQSGFYLSQLFSSNRNTSSSSIPTKTPAIPTRPPPVGLFNWGQRPLSGPPSSMLSTPNFQNRLTFPQSKEEPHMFILPHQHSNEAGQMEEMMREQQENDIKWPNGLSFFNALTGRAEEAKLLFNPEGIGNKPDHYQNSQHHPQHPLFLDGKSLNDVGPANPNEFLSLDSHSHSARKMDGKFKRSFTLPARVANSSSSASVDQQPVDYSRGSEPGIHSDMEPFIE</sequence>
<feature type="region of interest" description="Disordered" evidence="3">
    <location>
        <begin position="383"/>
        <end position="416"/>
    </location>
</feature>
<dbReference type="PANTHER" id="PTHR47375">
    <property type="entry name" value="GB|AAF34833.1"/>
    <property type="match status" value="1"/>
</dbReference>
<keyword evidence="2" id="KW-0804">Transcription</keyword>
<evidence type="ECO:0000259" key="4">
    <source>
        <dbReference type="Pfam" id="PF14215"/>
    </source>
</evidence>
<gene>
    <name evidence="5" type="ORF">SAY87_031718</name>
</gene>
<name>A0AAN7KXR0_9MYRT</name>
<keyword evidence="1" id="KW-0805">Transcription regulation</keyword>
<protein>
    <recommendedName>
        <fullName evidence="4">Transcription factor MYC/MYB N-terminal domain-containing protein</fullName>
    </recommendedName>
</protein>
<dbReference type="PANTHER" id="PTHR47375:SF1">
    <property type="entry name" value="GB|AAF34833.1"/>
    <property type="match status" value="1"/>
</dbReference>
<evidence type="ECO:0000256" key="3">
    <source>
        <dbReference type="SAM" id="MobiDB-lite"/>
    </source>
</evidence>
<accession>A0AAN7KXR0</accession>
<comment type="caution">
    <text evidence="5">The sequence shown here is derived from an EMBL/GenBank/DDBJ whole genome shotgun (WGS) entry which is preliminary data.</text>
</comment>
<evidence type="ECO:0000256" key="1">
    <source>
        <dbReference type="ARBA" id="ARBA00023015"/>
    </source>
</evidence>
<reference evidence="5 6" key="1">
    <citation type="journal article" date="2023" name="Hortic Res">
        <title>Pangenome of water caltrop reveals structural variations and asymmetric subgenome divergence after allopolyploidization.</title>
        <authorList>
            <person name="Zhang X."/>
            <person name="Chen Y."/>
            <person name="Wang L."/>
            <person name="Yuan Y."/>
            <person name="Fang M."/>
            <person name="Shi L."/>
            <person name="Lu R."/>
            <person name="Comes H.P."/>
            <person name="Ma Y."/>
            <person name="Chen Y."/>
            <person name="Huang G."/>
            <person name="Zhou Y."/>
            <person name="Zheng Z."/>
            <person name="Qiu Y."/>
        </authorList>
    </citation>
    <scope>NUCLEOTIDE SEQUENCE [LARGE SCALE GENOMIC DNA]</scope>
    <source>
        <tissue evidence="5">Roots</tissue>
    </source>
</reference>
<proteinExistence type="predicted"/>
<feature type="compositionally biased region" description="Basic and acidic residues" evidence="3">
    <location>
        <begin position="407"/>
        <end position="416"/>
    </location>
</feature>
<dbReference type="AlphaFoldDB" id="A0AAN7KXR0"/>